<keyword evidence="11 17" id="KW-0460">Magnesium</keyword>
<comment type="similarity">
    <text evidence="2 17">Belongs to the DNA polymerase type-Y family.</text>
</comment>
<accession>A0A7S8C1F6</accession>
<feature type="active site" evidence="17">
    <location>
        <position position="146"/>
    </location>
</feature>
<keyword evidence="5 17" id="KW-0963">Cytoplasm</keyword>
<evidence type="ECO:0000256" key="17">
    <source>
        <dbReference type="HAMAP-Rule" id="MF_01113"/>
    </source>
</evidence>
<dbReference type="GO" id="GO:0009432">
    <property type="term" value="P:SOS response"/>
    <property type="evidence" value="ECO:0007669"/>
    <property type="project" value="TreeGrafter"/>
</dbReference>
<keyword evidence="6 17" id="KW-0808">Transferase</keyword>
<dbReference type="SUPFAM" id="SSF56672">
    <property type="entry name" value="DNA/RNA polymerases"/>
    <property type="match status" value="1"/>
</dbReference>
<evidence type="ECO:0000256" key="7">
    <source>
        <dbReference type="ARBA" id="ARBA00022695"/>
    </source>
</evidence>
<keyword evidence="7 17" id="KW-0548">Nucleotidyltransferase</keyword>
<name>A0A7S8C1F6_9HYPH</name>
<evidence type="ECO:0000256" key="3">
    <source>
        <dbReference type="ARBA" id="ARBA00011245"/>
    </source>
</evidence>
<feature type="domain" description="UmuC" evidence="18">
    <location>
        <begin position="48"/>
        <end position="228"/>
    </location>
</feature>
<evidence type="ECO:0000256" key="8">
    <source>
        <dbReference type="ARBA" id="ARBA00022705"/>
    </source>
</evidence>
<dbReference type="InterPro" id="IPR001126">
    <property type="entry name" value="UmuC"/>
</dbReference>
<dbReference type="EMBL" id="CP058214">
    <property type="protein sequence ID" value="QPC41620.1"/>
    <property type="molecule type" value="Genomic_DNA"/>
</dbReference>
<evidence type="ECO:0000256" key="15">
    <source>
        <dbReference type="ARBA" id="ARBA00025589"/>
    </source>
</evidence>
<comment type="subunit">
    <text evidence="3 17">Monomer.</text>
</comment>
<dbReference type="PANTHER" id="PTHR11076">
    <property type="entry name" value="DNA REPAIR POLYMERASE UMUC / TRANSFERASE FAMILY MEMBER"/>
    <property type="match status" value="1"/>
</dbReference>
<keyword evidence="14 17" id="KW-0234">DNA repair</keyword>
<keyword evidence="9 17" id="KW-0479">Metal-binding</keyword>
<feature type="binding site" evidence="17">
    <location>
        <position position="52"/>
    </location>
    <ligand>
        <name>Mg(2+)</name>
        <dbReference type="ChEBI" id="CHEBI:18420"/>
    </ligand>
</feature>
<keyword evidence="4 17" id="KW-0515">Mutator protein</keyword>
<dbReference type="InterPro" id="IPR022880">
    <property type="entry name" value="DNApol_IV"/>
</dbReference>
<gene>
    <name evidence="17" type="primary">dinB</name>
    <name evidence="19" type="ORF">HW532_02095</name>
</gene>
<evidence type="ECO:0000313" key="20">
    <source>
        <dbReference type="Proteomes" id="UP000593594"/>
    </source>
</evidence>
<keyword evidence="8 17" id="KW-0235">DNA replication</keyword>
<dbReference type="NCBIfam" id="NF002677">
    <property type="entry name" value="PRK02406.1"/>
    <property type="match status" value="1"/>
</dbReference>
<dbReference type="GO" id="GO:0003684">
    <property type="term" value="F:damaged DNA binding"/>
    <property type="evidence" value="ECO:0007669"/>
    <property type="project" value="InterPro"/>
</dbReference>
<keyword evidence="13 17" id="KW-0238">DNA-binding</keyword>
<keyword evidence="20" id="KW-1185">Reference proteome</keyword>
<evidence type="ECO:0000256" key="10">
    <source>
        <dbReference type="ARBA" id="ARBA00022763"/>
    </source>
</evidence>
<evidence type="ECO:0000256" key="16">
    <source>
        <dbReference type="ARBA" id="ARBA00049244"/>
    </source>
</evidence>
<dbReference type="GO" id="GO:0042276">
    <property type="term" value="P:error-prone translesion synthesis"/>
    <property type="evidence" value="ECO:0007669"/>
    <property type="project" value="TreeGrafter"/>
</dbReference>
<comment type="catalytic activity">
    <reaction evidence="16 17">
        <text>DNA(n) + a 2'-deoxyribonucleoside 5'-triphosphate = DNA(n+1) + diphosphate</text>
        <dbReference type="Rhea" id="RHEA:22508"/>
        <dbReference type="Rhea" id="RHEA-COMP:17339"/>
        <dbReference type="Rhea" id="RHEA-COMP:17340"/>
        <dbReference type="ChEBI" id="CHEBI:33019"/>
        <dbReference type="ChEBI" id="CHEBI:61560"/>
        <dbReference type="ChEBI" id="CHEBI:173112"/>
        <dbReference type="EC" id="2.7.7.7"/>
    </reaction>
</comment>
<feature type="binding site" evidence="17">
    <location>
        <position position="145"/>
    </location>
    <ligand>
        <name>Mg(2+)</name>
        <dbReference type="ChEBI" id="CHEBI:18420"/>
    </ligand>
</feature>
<evidence type="ECO:0000256" key="6">
    <source>
        <dbReference type="ARBA" id="ARBA00022679"/>
    </source>
</evidence>
<dbReference type="PANTHER" id="PTHR11076:SF33">
    <property type="entry name" value="DNA POLYMERASE KAPPA"/>
    <property type="match status" value="1"/>
</dbReference>
<dbReference type="Proteomes" id="UP000593594">
    <property type="component" value="Chromosome"/>
</dbReference>
<dbReference type="Gene3D" id="3.40.1170.60">
    <property type="match status" value="1"/>
</dbReference>
<proteinExistence type="inferred from homology"/>
<evidence type="ECO:0000256" key="9">
    <source>
        <dbReference type="ARBA" id="ARBA00022723"/>
    </source>
</evidence>
<dbReference type="PROSITE" id="PS50173">
    <property type="entry name" value="UMUC"/>
    <property type="match status" value="1"/>
</dbReference>
<dbReference type="SUPFAM" id="SSF100879">
    <property type="entry name" value="Lesion bypass DNA polymerase (Y-family), little finger domain"/>
    <property type="match status" value="1"/>
</dbReference>
<dbReference type="GO" id="GO:0005829">
    <property type="term" value="C:cytosol"/>
    <property type="evidence" value="ECO:0007669"/>
    <property type="project" value="TreeGrafter"/>
</dbReference>
<dbReference type="GO" id="GO:0006281">
    <property type="term" value="P:DNA repair"/>
    <property type="evidence" value="ECO:0007669"/>
    <property type="project" value="UniProtKB-UniRule"/>
</dbReference>
<dbReference type="Pfam" id="PF11799">
    <property type="entry name" value="IMS_C"/>
    <property type="match status" value="1"/>
</dbReference>
<evidence type="ECO:0000256" key="2">
    <source>
        <dbReference type="ARBA" id="ARBA00010945"/>
    </source>
</evidence>
<evidence type="ECO:0000256" key="5">
    <source>
        <dbReference type="ARBA" id="ARBA00022490"/>
    </source>
</evidence>
<dbReference type="NCBIfam" id="NF002751">
    <property type="entry name" value="PRK02794.1"/>
    <property type="match status" value="1"/>
</dbReference>
<dbReference type="InterPro" id="IPR036775">
    <property type="entry name" value="DNA_pol_Y-fam_lit_finger_sf"/>
</dbReference>
<comment type="subcellular location">
    <subcellularLocation>
        <location evidence="1 17">Cytoplasm</location>
    </subcellularLocation>
</comment>
<dbReference type="InterPro" id="IPR050116">
    <property type="entry name" value="DNA_polymerase-Y"/>
</dbReference>
<evidence type="ECO:0000259" key="18">
    <source>
        <dbReference type="PROSITE" id="PS50173"/>
    </source>
</evidence>
<evidence type="ECO:0000313" key="19">
    <source>
        <dbReference type="EMBL" id="QPC41620.1"/>
    </source>
</evidence>
<keyword evidence="10 17" id="KW-0227">DNA damage</keyword>
<comment type="function">
    <text evidence="15 17">Poorly processive, error-prone DNA polymerase involved in untargeted mutagenesis. Copies undamaged DNA at stalled replication forks, which arise in vivo from mismatched or misaligned primer ends. These misaligned primers can be extended by PolIV. Exhibits no 3'-5' exonuclease (proofreading) activity. May be involved in translesional synthesis, in conjunction with the beta clamp from PolIII.</text>
</comment>
<dbReference type="GO" id="GO:0006261">
    <property type="term" value="P:DNA-templated DNA replication"/>
    <property type="evidence" value="ECO:0007669"/>
    <property type="project" value="UniProtKB-UniRule"/>
</dbReference>
<dbReference type="Pfam" id="PF00817">
    <property type="entry name" value="IMS"/>
    <property type="match status" value="1"/>
</dbReference>
<evidence type="ECO:0000256" key="13">
    <source>
        <dbReference type="ARBA" id="ARBA00023125"/>
    </source>
</evidence>
<reference evidence="19 20" key="1">
    <citation type="submission" date="2020-06" db="EMBL/GenBank/DDBJ databases">
        <title>Genome sequence of 2 isolates from Red Sea Mangroves.</title>
        <authorList>
            <person name="Sefrji F."/>
            <person name="Michoud G."/>
            <person name="Merlino G."/>
            <person name="Daffonchio D."/>
        </authorList>
    </citation>
    <scope>NUCLEOTIDE SEQUENCE [LARGE SCALE GENOMIC DNA]</scope>
    <source>
        <strain evidence="19 20">R1DC25</strain>
    </source>
</reference>
<dbReference type="HAMAP" id="MF_01113">
    <property type="entry name" value="DNApol_IV"/>
    <property type="match status" value="1"/>
</dbReference>
<evidence type="ECO:0000256" key="11">
    <source>
        <dbReference type="ARBA" id="ARBA00022842"/>
    </source>
</evidence>
<dbReference type="CDD" id="cd03586">
    <property type="entry name" value="PolY_Pol_IV_kappa"/>
    <property type="match status" value="1"/>
</dbReference>
<evidence type="ECO:0000256" key="12">
    <source>
        <dbReference type="ARBA" id="ARBA00022932"/>
    </source>
</evidence>
<evidence type="ECO:0000256" key="4">
    <source>
        <dbReference type="ARBA" id="ARBA00022457"/>
    </source>
</evidence>
<evidence type="ECO:0000256" key="14">
    <source>
        <dbReference type="ARBA" id="ARBA00023204"/>
    </source>
</evidence>
<dbReference type="GO" id="GO:0000287">
    <property type="term" value="F:magnesium ion binding"/>
    <property type="evidence" value="ECO:0007669"/>
    <property type="project" value="UniProtKB-UniRule"/>
</dbReference>
<dbReference type="InterPro" id="IPR043128">
    <property type="entry name" value="Rev_trsase/Diguanyl_cyclase"/>
</dbReference>
<organism evidence="19 20">
    <name type="scientific">Kaustia mangrovi</name>
    <dbReference type="NCBI Taxonomy" id="2593653"/>
    <lineage>
        <taxon>Bacteria</taxon>
        <taxon>Pseudomonadati</taxon>
        <taxon>Pseudomonadota</taxon>
        <taxon>Alphaproteobacteria</taxon>
        <taxon>Hyphomicrobiales</taxon>
        <taxon>Parvibaculaceae</taxon>
        <taxon>Kaustia</taxon>
    </lineage>
</organism>
<dbReference type="Gene3D" id="3.30.1490.100">
    <property type="entry name" value="DNA polymerase, Y-family, little finger domain"/>
    <property type="match status" value="1"/>
</dbReference>
<dbReference type="FunFam" id="3.40.1170.60:FF:000001">
    <property type="entry name" value="DNA polymerase IV"/>
    <property type="match status" value="1"/>
</dbReference>
<protein>
    <recommendedName>
        <fullName evidence="17">DNA polymerase IV</fullName>
        <shortName evidence="17">Pol IV</shortName>
        <ecNumber evidence="17">2.7.7.7</ecNumber>
    </recommendedName>
</protein>
<dbReference type="InterPro" id="IPR017961">
    <property type="entry name" value="DNA_pol_Y-fam_little_finger"/>
</dbReference>
<dbReference type="Gene3D" id="1.10.150.20">
    <property type="entry name" value="5' to 3' exonuclease, C-terminal subdomain"/>
    <property type="match status" value="1"/>
</dbReference>
<evidence type="ECO:0000256" key="1">
    <source>
        <dbReference type="ARBA" id="ARBA00004496"/>
    </source>
</evidence>
<sequence>MTAGHSETRRDPGFCRDCLAPAAPKDRRCRACGSPRILRHPELDTLSVAHLDCDAFYAAIEKRDNPDLRDKPLIIGGGRRGVVSTACYIARINGVHSAMPMFKALKLCPDAVVLRPDMEKYAAVGREVRALMEELTPLVEPLSIDEAFLDLTGTERLHGRSPALTLAALARRIEKEIGITVSVGLAPNKFLAKVASDLDKPRGFSVIGRADIHDFLADQPVSIIWGAGRTLCAKLARDGIHTIGHLQRKEKSDLMRRYGSMGARLYHLARGEDHRRVTPHGAPKSISSETTFEDDLADPTTLEKILWRLCEKVSRRAKASGYAGTGVALKLKTASFRIRTRHTLLSEPTQLAERIYRAARPLLARETDGTAFRLIGVGIDHLADADGADPESPLDPTTMRLARAEHAMDKLRARFGRDAVDKGLVFTPRPKAGHDE</sequence>
<dbReference type="FunFam" id="3.30.1490.100:FF:000004">
    <property type="entry name" value="DNA polymerase IV"/>
    <property type="match status" value="1"/>
</dbReference>
<comment type="cofactor">
    <cofactor evidence="17">
        <name>Mg(2+)</name>
        <dbReference type="ChEBI" id="CHEBI:18420"/>
    </cofactor>
    <text evidence="17">Binds 2 magnesium ions per subunit.</text>
</comment>
<dbReference type="InterPro" id="IPR043502">
    <property type="entry name" value="DNA/RNA_pol_sf"/>
</dbReference>
<dbReference type="RefSeq" id="WP_213162840.1">
    <property type="nucleotide sequence ID" value="NZ_CP058214.1"/>
</dbReference>
<dbReference type="EC" id="2.7.7.7" evidence="17"/>
<keyword evidence="12 17" id="KW-0239">DNA-directed DNA polymerase</keyword>
<dbReference type="Gene3D" id="3.30.70.270">
    <property type="match status" value="1"/>
</dbReference>
<feature type="site" description="Substrate discrimination" evidence="17">
    <location>
        <position position="57"/>
    </location>
</feature>
<dbReference type="GO" id="GO:0003887">
    <property type="term" value="F:DNA-directed DNA polymerase activity"/>
    <property type="evidence" value="ECO:0007669"/>
    <property type="project" value="UniProtKB-UniRule"/>
</dbReference>
<dbReference type="KEGG" id="kmn:HW532_02095"/>
<dbReference type="AlphaFoldDB" id="A0A7S8C1F6"/>